<keyword evidence="13" id="KW-0460">Magnesium</keyword>
<evidence type="ECO:0000256" key="8">
    <source>
        <dbReference type="ARBA" id="ARBA00022555"/>
    </source>
</evidence>
<evidence type="ECO:0000256" key="18">
    <source>
        <dbReference type="ARBA" id="ARBA00049255"/>
    </source>
</evidence>
<dbReference type="GO" id="GO:0004826">
    <property type="term" value="F:phenylalanine-tRNA ligase activity"/>
    <property type="evidence" value="ECO:0007669"/>
    <property type="project" value="UniProtKB-EC"/>
</dbReference>
<keyword evidence="9 20" id="KW-0436">Ligase</keyword>
<proteinExistence type="inferred from homology"/>
<keyword evidence="8" id="KW-0820">tRNA-binding</keyword>
<evidence type="ECO:0000256" key="16">
    <source>
        <dbReference type="ARBA" id="ARBA00023146"/>
    </source>
</evidence>
<evidence type="ECO:0000313" key="20">
    <source>
        <dbReference type="EMBL" id="RIQ17526.1"/>
    </source>
</evidence>
<keyword evidence="14" id="KW-0694">RNA-binding</keyword>
<evidence type="ECO:0000256" key="11">
    <source>
        <dbReference type="ARBA" id="ARBA00022741"/>
    </source>
</evidence>
<dbReference type="GO" id="GO:0046872">
    <property type="term" value="F:metal ion binding"/>
    <property type="evidence" value="ECO:0007669"/>
    <property type="project" value="UniProtKB-KW"/>
</dbReference>
<dbReference type="InterPro" id="IPR036690">
    <property type="entry name" value="Fdx_antiC-bd_sf"/>
</dbReference>
<evidence type="ECO:0000313" key="21">
    <source>
        <dbReference type="Proteomes" id="UP000284057"/>
    </source>
</evidence>
<dbReference type="EC" id="6.1.1.20" evidence="5"/>
<dbReference type="SUPFAM" id="SSF54991">
    <property type="entry name" value="Anticodon-binding domain of PheRS"/>
    <property type="match status" value="1"/>
</dbReference>
<evidence type="ECO:0000256" key="9">
    <source>
        <dbReference type="ARBA" id="ARBA00022598"/>
    </source>
</evidence>
<dbReference type="EMBL" id="QUAL01000202">
    <property type="protein sequence ID" value="RIQ17526.1"/>
    <property type="molecule type" value="Genomic_DNA"/>
</dbReference>
<evidence type="ECO:0000256" key="13">
    <source>
        <dbReference type="ARBA" id="ARBA00022842"/>
    </source>
</evidence>
<evidence type="ECO:0000259" key="19">
    <source>
        <dbReference type="PROSITE" id="PS51447"/>
    </source>
</evidence>
<dbReference type="GO" id="GO:0000049">
    <property type="term" value="F:tRNA binding"/>
    <property type="evidence" value="ECO:0007669"/>
    <property type="project" value="UniProtKB-KW"/>
</dbReference>
<dbReference type="InterPro" id="IPR045864">
    <property type="entry name" value="aa-tRNA-synth_II/BPL/LPL"/>
</dbReference>
<dbReference type="Proteomes" id="UP000284057">
    <property type="component" value="Unassembled WGS sequence"/>
</dbReference>
<dbReference type="SMART" id="SM00896">
    <property type="entry name" value="FDX-ACB"/>
    <property type="match status" value="1"/>
</dbReference>
<evidence type="ECO:0000256" key="1">
    <source>
        <dbReference type="ARBA" id="ARBA00001946"/>
    </source>
</evidence>
<dbReference type="GO" id="GO:0005737">
    <property type="term" value="C:cytoplasm"/>
    <property type="evidence" value="ECO:0007669"/>
    <property type="project" value="UniProtKB-SubCell"/>
</dbReference>
<comment type="subunit">
    <text evidence="4">Tetramer of two alpha and two beta subunits.</text>
</comment>
<dbReference type="Gene3D" id="3.30.70.380">
    <property type="entry name" value="Ferrodoxin-fold anticodon-binding domain"/>
    <property type="match status" value="1"/>
</dbReference>
<dbReference type="Gene3D" id="3.30.930.10">
    <property type="entry name" value="Bira Bifunctional Protein, Domain 2"/>
    <property type="match status" value="1"/>
</dbReference>
<dbReference type="Pfam" id="PF03147">
    <property type="entry name" value="FDX-ACB"/>
    <property type="match status" value="1"/>
</dbReference>
<evidence type="ECO:0000256" key="17">
    <source>
        <dbReference type="ARBA" id="ARBA00033189"/>
    </source>
</evidence>
<gene>
    <name evidence="20" type="ORF">DY240_22420</name>
</gene>
<evidence type="ECO:0000256" key="12">
    <source>
        <dbReference type="ARBA" id="ARBA00022840"/>
    </source>
</evidence>
<dbReference type="InterPro" id="IPR005121">
    <property type="entry name" value="Fdx_antiC-bd"/>
</dbReference>
<sequence>DREPAGWWGPARPASWADAVEAARVVARAAGVALRVEKDEHAPWHPGRCAALYVGDTLAGHAGELHPRVVAALGLPARTSAMELELDRLFPGGVGDEPVRAPSVSTFPIATQDVALVVDAAVAAADVEDALRSGAGALLESVRLFDVFTGAQLGEGKKSLAYALRFRAPDRTLTVEETTAARDAAVAAAAERTGAVLRGA</sequence>
<dbReference type="FunFam" id="3.30.70.380:FF:000001">
    <property type="entry name" value="Phenylalanine--tRNA ligase beta subunit"/>
    <property type="match status" value="1"/>
</dbReference>
<keyword evidence="21" id="KW-1185">Reference proteome</keyword>
<dbReference type="SUPFAM" id="SSF55681">
    <property type="entry name" value="Class II aaRS and biotin synthetases"/>
    <property type="match status" value="1"/>
</dbReference>
<feature type="domain" description="FDX-ACB" evidence="19">
    <location>
        <begin position="105"/>
        <end position="198"/>
    </location>
</feature>
<keyword evidence="10" id="KW-0479">Metal-binding</keyword>
<keyword evidence="11" id="KW-0547">Nucleotide-binding</keyword>
<evidence type="ECO:0000256" key="4">
    <source>
        <dbReference type="ARBA" id="ARBA00011209"/>
    </source>
</evidence>
<feature type="non-terminal residue" evidence="20">
    <location>
        <position position="1"/>
    </location>
</feature>
<evidence type="ECO:0000256" key="5">
    <source>
        <dbReference type="ARBA" id="ARBA00012814"/>
    </source>
</evidence>
<comment type="cofactor">
    <cofactor evidence="1">
        <name>Mg(2+)</name>
        <dbReference type="ChEBI" id="CHEBI:18420"/>
    </cofactor>
</comment>
<comment type="subcellular location">
    <subcellularLocation>
        <location evidence="2">Cytoplasm</location>
    </subcellularLocation>
</comment>
<evidence type="ECO:0000256" key="7">
    <source>
        <dbReference type="ARBA" id="ARBA00022490"/>
    </source>
</evidence>
<name>A0A418KKS8_9ACTN</name>
<keyword evidence="15" id="KW-0648">Protein biosynthesis</keyword>
<protein>
    <recommendedName>
        <fullName evidence="6">Phenylalanine--tRNA ligase beta subunit</fullName>
        <ecNumber evidence="5">6.1.1.20</ecNumber>
    </recommendedName>
    <alternativeName>
        <fullName evidence="17">Phenylalanyl-tRNA synthetase beta subunit</fullName>
    </alternativeName>
</protein>
<dbReference type="InterPro" id="IPR041616">
    <property type="entry name" value="PheRS_beta_core"/>
</dbReference>
<dbReference type="AlphaFoldDB" id="A0A418KKS8"/>
<evidence type="ECO:0000256" key="14">
    <source>
        <dbReference type="ARBA" id="ARBA00022884"/>
    </source>
</evidence>
<keyword evidence="12" id="KW-0067">ATP-binding</keyword>
<dbReference type="PROSITE" id="PS51447">
    <property type="entry name" value="FDX_ACB"/>
    <property type="match status" value="1"/>
</dbReference>
<evidence type="ECO:0000256" key="3">
    <source>
        <dbReference type="ARBA" id="ARBA00008653"/>
    </source>
</evidence>
<keyword evidence="16" id="KW-0030">Aminoacyl-tRNA synthetase</keyword>
<evidence type="ECO:0000256" key="2">
    <source>
        <dbReference type="ARBA" id="ARBA00004496"/>
    </source>
</evidence>
<dbReference type="Pfam" id="PF17759">
    <property type="entry name" value="tRNA_synthFbeta"/>
    <property type="match status" value="1"/>
</dbReference>
<evidence type="ECO:0000256" key="6">
    <source>
        <dbReference type="ARBA" id="ARBA00017032"/>
    </source>
</evidence>
<comment type="similarity">
    <text evidence="3">Belongs to the phenylalanyl-tRNA synthetase beta subunit family. Type 1 subfamily.</text>
</comment>
<dbReference type="GO" id="GO:0005524">
    <property type="term" value="F:ATP binding"/>
    <property type="evidence" value="ECO:0007669"/>
    <property type="project" value="UniProtKB-KW"/>
</dbReference>
<dbReference type="GO" id="GO:0006412">
    <property type="term" value="P:translation"/>
    <property type="evidence" value="ECO:0007669"/>
    <property type="project" value="UniProtKB-KW"/>
</dbReference>
<comment type="catalytic activity">
    <reaction evidence="18">
        <text>tRNA(Phe) + L-phenylalanine + ATP = L-phenylalanyl-tRNA(Phe) + AMP + diphosphate + H(+)</text>
        <dbReference type="Rhea" id="RHEA:19413"/>
        <dbReference type="Rhea" id="RHEA-COMP:9668"/>
        <dbReference type="Rhea" id="RHEA-COMP:9699"/>
        <dbReference type="ChEBI" id="CHEBI:15378"/>
        <dbReference type="ChEBI" id="CHEBI:30616"/>
        <dbReference type="ChEBI" id="CHEBI:33019"/>
        <dbReference type="ChEBI" id="CHEBI:58095"/>
        <dbReference type="ChEBI" id="CHEBI:78442"/>
        <dbReference type="ChEBI" id="CHEBI:78531"/>
        <dbReference type="ChEBI" id="CHEBI:456215"/>
        <dbReference type="EC" id="6.1.1.20"/>
    </reaction>
</comment>
<accession>A0A418KKS8</accession>
<evidence type="ECO:0000256" key="15">
    <source>
        <dbReference type="ARBA" id="ARBA00022917"/>
    </source>
</evidence>
<organism evidence="20 21">
    <name type="scientific">Jiangella rhizosphaerae</name>
    <dbReference type="NCBI Taxonomy" id="2293569"/>
    <lineage>
        <taxon>Bacteria</taxon>
        <taxon>Bacillati</taxon>
        <taxon>Actinomycetota</taxon>
        <taxon>Actinomycetes</taxon>
        <taxon>Jiangellales</taxon>
        <taxon>Jiangellaceae</taxon>
        <taxon>Jiangella</taxon>
    </lineage>
</organism>
<keyword evidence="7" id="KW-0963">Cytoplasm</keyword>
<reference evidence="20 21" key="1">
    <citation type="submission" date="2018-09" db="EMBL/GenBank/DDBJ databases">
        <title>Isolation, diversity and antifungal activity of actinobacteria from wheat.</title>
        <authorList>
            <person name="Han C."/>
        </authorList>
    </citation>
    <scope>NUCLEOTIDE SEQUENCE [LARGE SCALE GENOMIC DNA]</scope>
    <source>
        <strain evidence="20 21">NEAU-YY265</strain>
    </source>
</reference>
<comment type="caution">
    <text evidence="20">The sequence shown here is derived from an EMBL/GenBank/DDBJ whole genome shotgun (WGS) entry which is preliminary data.</text>
</comment>
<evidence type="ECO:0000256" key="10">
    <source>
        <dbReference type="ARBA" id="ARBA00022723"/>
    </source>
</evidence>